<organism evidence="1 2">
    <name type="scientific">Tectimicrobiota bacterium</name>
    <dbReference type="NCBI Taxonomy" id="2528274"/>
    <lineage>
        <taxon>Bacteria</taxon>
        <taxon>Pseudomonadati</taxon>
        <taxon>Nitrospinota/Tectimicrobiota group</taxon>
        <taxon>Candidatus Tectimicrobiota</taxon>
    </lineage>
</organism>
<gene>
    <name evidence="1" type="ORF">FJZ47_03130</name>
</gene>
<sequence length="402" mass="45394">MSDHDLALLAHLLRRAGFGATRDELEAYAEQGYATVVDDLLHPERFPDVEEDVVCRYYSLGTLMEDSPTVWQGRWMYRMINTKRPLQEKMALFWHGVFATGWHKSEHTPSMALQIDLFRRNGLSDIKTILLDLSRDPAMLDWLDNSENHKDAPNENYGRELLELFSMGVGNYTEADIKMAARAFTGWTYAQPIPLYPYGFYPAHFVYRPEDHDDSVKTFLGKTGRFNGEDIVEAIVKKPATAKFIARHLYNFFVADEPQVPSWNHMPPQDPEAIDTLCKAYFDSGGSLRAMLRVLFNADFFKAARFTKVKSPAELVAGTMKLVGTYRFPEPGMLTLVAASTAMGQSLLNPPTVEGWHTGKEWIDGGTLNERVNFAVNEFADVNRPGVQAIVTRLAALDTPLT</sequence>
<dbReference type="InterPro" id="IPR014917">
    <property type="entry name" value="DUF1800"/>
</dbReference>
<name>A0A937VX99_UNCTE</name>
<evidence type="ECO:0000313" key="2">
    <source>
        <dbReference type="Proteomes" id="UP000712673"/>
    </source>
</evidence>
<dbReference type="AlphaFoldDB" id="A0A937VX99"/>
<protein>
    <submittedName>
        <fullName evidence="1">DUF1800 domain-containing protein</fullName>
    </submittedName>
</protein>
<dbReference type="Proteomes" id="UP000712673">
    <property type="component" value="Unassembled WGS sequence"/>
</dbReference>
<proteinExistence type="predicted"/>
<comment type="caution">
    <text evidence="1">The sequence shown here is derived from an EMBL/GenBank/DDBJ whole genome shotgun (WGS) entry which is preliminary data.</text>
</comment>
<feature type="non-terminal residue" evidence="1">
    <location>
        <position position="402"/>
    </location>
</feature>
<dbReference type="EMBL" id="VGLS01000055">
    <property type="protein sequence ID" value="MBM3222784.1"/>
    <property type="molecule type" value="Genomic_DNA"/>
</dbReference>
<accession>A0A937VX99</accession>
<dbReference type="Pfam" id="PF08811">
    <property type="entry name" value="DUF1800"/>
    <property type="match status" value="1"/>
</dbReference>
<reference evidence="1" key="1">
    <citation type="submission" date="2019-03" db="EMBL/GenBank/DDBJ databases">
        <title>Lake Tanganyika Metagenome-Assembled Genomes (MAGs).</title>
        <authorList>
            <person name="Tran P."/>
        </authorList>
    </citation>
    <scope>NUCLEOTIDE SEQUENCE</scope>
    <source>
        <strain evidence="1">K_DeepCast_65m_m2_066</strain>
    </source>
</reference>
<evidence type="ECO:0000313" key="1">
    <source>
        <dbReference type="EMBL" id="MBM3222784.1"/>
    </source>
</evidence>